<keyword evidence="4" id="KW-1185">Reference proteome</keyword>
<comment type="caution">
    <text evidence="3">The sequence shown here is derived from an EMBL/GenBank/DDBJ whole genome shotgun (WGS) entry which is preliminary data.</text>
</comment>
<keyword evidence="2" id="KW-0040">ANK repeat</keyword>
<dbReference type="SMART" id="SM00248">
    <property type="entry name" value="ANK"/>
    <property type="match status" value="6"/>
</dbReference>
<dbReference type="Proteomes" id="UP000241769">
    <property type="component" value="Unassembled WGS sequence"/>
</dbReference>
<dbReference type="InterPro" id="IPR050889">
    <property type="entry name" value="Dendritic_Spine_Reg/Scaffold"/>
</dbReference>
<evidence type="ECO:0000313" key="3">
    <source>
        <dbReference type="EMBL" id="PRP81147.1"/>
    </source>
</evidence>
<dbReference type="OrthoDB" id="10251167at2759"/>
<dbReference type="InterPro" id="IPR036770">
    <property type="entry name" value="Ankyrin_rpt-contain_sf"/>
</dbReference>
<dbReference type="InterPro" id="IPR011989">
    <property type="entry name" value="ARM-like"/>
</dbReference>
<name>A0A2P6NB26_9EUKA</name>
<protein>
    <submittedName>
        <fullName evidence="3">Lipid transport family protein</fullName>
    </submittedName>
</protein>
<dbReference type="InterPro" id="IPR002110">
    <property type="entry name" value="Ankyrin_rpt"/>
</dbReference>
<dbReference type="PANTHER" id="PTHR24166:SF48">
    <property type="entry name" value="PROTEIN VAPYRIN"/>
    <property type="match status" value="1"/>
</dbReference>
<accession>A0A2P6NB26</accession>
<dbReference type="Pfam" id="PF12796">
    <property type="entry name" value="Ank_2"/>
    <property type="match status" value="2"/>
</dbReference>
<keyword evidence="1" id="KW-0677">Repeat</keyword>
<dbReference type="EMBL" id="MDYQ01000129">
    <property type="protein sequence ID" value="PRP81147.1"/>
    <property type="molecule type" value="Genomic_DNA"/>
</dbReference>
<evidence type="ECO:0000313" key="4">
    <source>
        <dbReference type="Proteomes" id="UP000241769"/>
    </source>
</evidence>
<organism evidence="3 4">
    <name type="scientific">Planoprotostelium fungivorum</name>
    <dbReference type="NCBI Taxonomy" id="1890364"/>
    <lineage>
        <taxon>Eukaryota</taxon>
        <taxon>Amoebozoa</taxon>
        <taxon>Evosea</taxon>
        <taxon>Variosea</taxon>
        <taxon>Cavosteliida</taxon>
        <taxon>Cavosteliaceae</taxon>
        <taxon>Planoprotostelium</taxon>
    </lineage>
</organism>
<dbReference type="InterPro" id="IPR015816">
    <property type="entry name" value="Vitellinogen_b-sht_N"/>
</dbReference>
<dbReference type="SUPFAM" id="SSF48403">
    <property type="entry name" value="Ankyrin repeat"/>
    <property type="match status" value="1"/>
</dbReference>
<dbReference type="PANTHER" id="PTHR24166">
    <property type="entry name" value="ROLLING PEBBLES, ISOFORM B"/>
    <property type="match status" value="1"/>
</dbReference>
<evidence type="ECO:0000256" key="2">
    <source>
        <dbReference type="ARBA" id="ARBA00023043"/>
    </source>
</evidence>
<dbReference type="InParanoid" id="A0A2P6NB26"/>
<reference evidence="3 4" key="1">
    <citation type="journal article" date="2018" name="Genome Biol. Evol.">
        <title>Multiple Roots of Fruiting Body Formation in Amoebozoa.</title>
        <authorList>
            <person name="Hillmann F."/>
            <person name="Forbes G."/>
            <person name="Novohradska S."/>
            <person name="Ferling I."/>
            <person name="Riege K."/>
            <person name="Groth M."/>
            <person name="Westermann M."/>
            <person name="Marz M."/>
            <person name="Spaller T."/>
            <person name="Winckler T."/>
            <person name="Schaap P."/>
            <person name="Glockner G."/>
        </authorList>
    </citation>
    <scope>NUCLEOTIDE SEQUENCE [LARGE SCALE GENOMIC DNA]</scope>
    <source>
        <strain evidence="3 4">Jena</strain>
    </source>
</reference>
<dbReference type="GO" id="GO:0005319">
    <property type="term" value="F:lipid transporter activity"/>
    <property type="evidence" value="ECO:0007669"/>
    <property type="project" value="InterPro"/>
</dbReference>
<proteinExistence type="predicted"/>
<sequence length="1122" mass="125529">MGCDLEPYQTLPRNRPSFLSDERYNKKRKVKTIEIDSLEGCEEFIGEDVLKLILSYLFSGFYLAEDARSITLKLPNLNQRTYLRYWFTAQLVCQEWRELTWSMIDHAMYCDWPIRTSAQRGLAQSVNRLLRESKVSPGAENNYALCRAAEEGHTQVVRLLLTDERVDPSAKDNCALRLAAENGHADTVWLLLTDKRVDPSAKENYSLRWAADEGHTDIVRLLLSDKRVDPGVRDHYMIRKASENGHTETVRLMLSHRSVDPTAEDNYALRMAAKNGHTNTVRLLLSDPRINPSAKNHFALRMATSGGHVETVRLLIHRIDPAAGLLAMAEHYRQHGSLRVGCKMRAHHLFVLFSLLSIAEGILRFQKGQQIIYEVEGQLDTTGWSAQTGATTRGAMGKLTSRLIIECMGSVWNDTLYSFTSNLYGTSVSSNDETPQQANDWTKPLGLPVAFFQSNYGKVENILHNLLDDPYLEKIKLGAISALSTHIDRKGNIEIEEKDVIGVHRSQVSISSSGDHILVRKTFDQSQVISFTDERLHRDNVKLKVNAQHLVHPSGYITEGNVDQNVHLLNVNSVPERKRDDEATEMSLSSSGVITMRVNGQPSTKRSDAYVSGLSVDLSLVDGYVQANLFEAARSNLKRVNEREFSVEKLAALLEQMNQIPAGKINHERVAHVMTQMAQHLNGGSEGNFDKIHEVLMDMENVPYAFVDRLFGVLSSVASRSAEKLLIRFGLDSDSRRTVERALVAFHKVKDTSDAAHRRIMKLASHDDDEISSAALLALGTISSRVKNEEMHLTLRQLIQTRSNSNSMASLSSLYAITNSKFFSTQDIIRLNFHLHPDHQVRRHSLHIVRSLATDSEYPYNYSRSAAKSVGGTSAGATFSAQVFVGTNFNCKEKDFDFDLRAQASSSVTLFEKTVPAVDMSADFGQSNGVMHENQAVLKVGGQVVKVVPLDMGSDCQEGSQALQEMNFLGFDVSYTMWVTIIPVKFTASTHFRVDASVHHEYCPMKLTATAYLVPEAAFVLSGSADIDLIIIKTGTRLSGTLDGALVPRLSLWGSECKAGASVEAQNGAMQVDFKSYVQRQKCFLWYFNCKPGPSTEKDWFVWETEPSTQQLWSYNATINTK</sequence>
<dbReference type="AlphaFoldDB" id="A0A2P6NB26"/>
<evidence type="ECO:0000256" key="1">
    <source>
        <dbReference type="ARBA" id="ARBA00022737"/>
    </source>
</evidence>
<gene>
    <name evidence="3" type="ORF">PROFUN_01981</name>
</gene>
<dbReference type="Gene3D" id="1.25.10.10">
    <property type="entry name" value="Leucine-rich Repeat Variant"/>
    <property type="match status" value="1"/>
</dbReference>
<dbReference type="Gene3D" id="2.30.230.10">
    <property type="entry name" value="Lipovitellin, beta-sheet shell regions, chain A"/>
    <property type="match status" value="1"/>
</dbReference>
<dbReference type="Gene3D" id="1.25.40.20">
    <property type="entry name" value="Ankyrin repeat-containing domain"/>
    <property type="match status" value="2"/>
</dbReference>